<evidence type="ECO:0000313" key="14">
    <source>
        <dbReference type="EMBL" id="KAK9096922.1"/>
    </source>
</evidence>
<dbReference type="PANTHER" id="PTHR47944:SF4">
    <property type="entry name" value="OS09G0441700 PROTEIN"/>
    <property type="match status" value="1"/>
</dbReference>
<evidence type="ECO:0000256" key="12">
    <source>
        <dbReference type="RuleBase" id="RU000461"/>
    </source>
</evidence>
<evidence type="ECO:0000313" key="15">
    <source>
        <dbReference type="Proteomes" id="UP001417504"/>
    </source>
</evidence>
<organism evidence="14 15">
    <name type="scientific">Stephania japonica</name>
    <dbReference type="NCBI Taxonomy" id="461633"/>
    <lineage>
        <taxon>Eukaryota</taxon>
        <taxon>Viridiplantae</taxon>
        <taxon>Streptophyta</taxon>
        <taxon>Embryophyta</taxon>
        <taxon>Tracheophyta</taxon>
        <taxon>Spermatophyta</taxon>
        <taxon>Magnoliopsida</taxon>
        <taxon>Ranunculales</taxon>
        <taxon>Menispermaceae</taxon>
        <taxon>Menispermoideae</taxon>
        <taxon>Cissampelideae</taxon>
        <taxon>Stephania</taxon>
    </lineage>
</organism>
<dbReference type="PROSITE" id="PS00086">
    <property type="entry name" value="CYTOCHROME_P450"/>
    <property type="match status" value="1"/>
</dbReference>
<keyword evidence="12" id="KW-0503">Monooxygenase</keyword>
<evidence type="ECO:0000256" key="1">
    <source>
        <dbReference type="ARBA" id="ARBA00001971"/>
    </source>
</evidence>
<sequence length="493" mass="55613">MEQSTLYLAVATLSFLLILSKLVGSITRQQKWPPGPKKLPIIGNLHQLGGDVLHWTLAELAEKHGKLMTVWFGFQQPFIVVTDPDLAWEMLVTKGVDYLSRKMPYLSRITSADYRTLGTSDGGPYWETLRKGLQSTALNPRTISSQTTLQEQDIADMIGSMRREADLNNGVVKPFHHLRKLAIRLIGRLCFGTAFPNEDRFVDRMDELIEEDMRLSTIPRLVDVFEFTRHIPGLKPPLKEIREHTEKIKELIRPCLAAAHKYTSSGNSHMSFLISQGLSEDVILLNLFEVFVFGVDSTSASIVWALGFLILEREAQEKLFNEVEAKLGGSRRMVRVEDVSEMVYVHAVVKETLRMRPVAPTAVPHKAATDSELKGLKVKQGTALLVNLYALLNDEKAWKEPKRFVPERFVKRDGVLDDLKKMERYYVPFGAGRRACPGMELAKVELAVVVANLVNTFEWRSVVEGQPPDLSEVLNPLLGMKTPLEARIVPRCS</sequence>
<evidence type="ECO:0000256" key="2">
    <source>
        <dbReference type="ARBA" id="ARBA00004167"/>
    </source>
</evidence>
<dbReference type="EMBL" id="JBBNAE010000009">
    <property type="protein sequence ID" value="KAK9096922.1"/>
    <property type="molecule type" value="Genomic_DNA"/>
</dbReference>
<comment type="cofactor">
    <cofactor evidence="1 11">
        <name>heme</name>
        <dbReference type="ChEBI" id="CHEBI:30413"/>
    </cofactor>
</comment>
<keyword evidence="8 12" id="KW-0560">Oxidoreductase</keyword>
<evidence type="ECO:0000256" key="8">
    <source>
        <dbReference type="ARBA" id="ARBA00023002"/>
    </source>
</evidence>
<reference evidence="14 15" key="1">
    <citation type="submission" date="2024-01" db="EMBL/GenBank/DDBJ databases">
        <title>Genome assemblies of Stephania.</title>
        <authorList>
            <person name="Yang L."/>
        </authorList>
    </citation>
    <scope>NUCLEOTIDE SEQUENCE [LARGE SCALE GENOMIC DNA]</scope>
    <source>
        <strain evidence="14">QJT</strain>
        <tissue evidence="14">Leaf</tissue>
    </source>
</reference>
<dbReference type="SUPFAM" id="SSF48264">
    <property type="entry name" value="Cytochrome P450"/>
    <property type="match status" value="1"/>
</dbReference>
<dbReference type="Pfam" id="PF00067">
    <property type="entry name" value="p450"/>
    <property type="match status" value="1"/>
</dbReference>
<evidence type="ECO:0000256" key="13">
    <source>
        <dbReference type="SAM" id="SignalP"/>
    </source>
</evidence>
<evidence type="ECO:0000256" key="6">
    <source>
        <dbReference type="ARBA" id="ARBA00022723"/>
    </source>
</evidence>
<dbReference type="InterPro" id="IPR036396">
    <property type="entry name" value="Cyt_P450_sf"/>
</dbReference>
<dbReference type="GO" id="GO:0016717">
    <property type="term" value="F:oxidoreductase activity, acting on paired donors, with oxidation of a pair of donors resulting in the reduction of molecular oxygen to two molecules of water"/>
    <property type="evidence" value="ECO:0007669"/>
    <property type="project" value="UniProtKB-ARBA"/>
</dbReference>
<keyword evidence="9 11" id="KW-0408">Iron</keyword>
<keyword evidence="4 11" id="KW-0349">Heme</keyword>
<keyword evidence="10" id="KW-0472">Membrane</keyword>
<feature type="binding site" description="axial binding residue" evidence="11">
    <location>
        <position position="436"/>
    </location>
    <ligand>
        <name>heme</name>
        <dbReference type="ChEBI" id="CHEBI:30413"/>
    </ligand>
    <ligandPart>
        <name>Fe</name>
        <dbReference type="ChEBI" id="CHEBI:18248"/>
    </ligandPart>
</feature>
<evidence type="ECO:0000256" key="3">
    <source>
        <dbReference type="ARBA" id="ARBA00010617"/>
    </source>
</evidence>
<dbReference type="GO" id="GO:0033075">
    <property type="term" value="P:isoquinoline alkaloid biosynthetic process"/>
    <property type="evidence" value="ECO:0007669"/>
    <property type="project" value="UniProtKB-ARBA"/>
</dbReference>
<comment type="subcellular location">
    <subcellularLocation>
        <location evidence="2">Membrane</location>
        <topology evidence="2">Single-pass membrane protein</topology>
    </subcellularLocation>
</comment>
<keyword evidence="15" id="KW-1185">Reference proteome</keyword>
<dbReference type="GO" id="GO:0020037">
    <property type="term" value="F:heme binding"/>
    <property type="evidence" value="ECO:0007669"/>
    <property type="project" value="InterPro"/>
</dbReference>
<dbReference type="GO" id="GO:0005506">
    <property type="term" value="F:iron ion binding"/>
    <property type="evidence" value="ECO:0007669"/>
    <property type="project" value="InterPro"/>
</dbReference>
<evidence type="ECO:0008006" key="16">
    <source>
        <dbReference type="Google" id="ProtNLM"/>
    </source>
</evidence>
<protein>
    <recommendedName>
        <fullName evidence="16">Cytochrome P450</fullName>
    </recommendedName>
</protein>
<evidence type="ECO:0000256" key="7">
    <source>
        <dbReference type="ARBA" id="ARBA00022989"/>
    </source>
</evidence>
<keyword evidence="6 11" id="KW-0479">Metal-binding</keyword>
<gene>
    <name evidence="14" type="ORF">Sjap_022419</name>
</gene>
<accession>A0AAP0ERZ4</accession>
<evidence type="ECO:0000256" key="4">
    <source>
        <dbReference type="ARBA" id="ARBA00022617"/>
    </source>
</evidence>
<evidence type="ECO:0000256" key="10">
    <source>
        <dbReference type="ARBA" id="ARBA00023136"/>
    </source>
</evidence>
<proteinExistence type="inferred from homology"/>
<dbReference type="PRINTS" id="PR00463">
    <property type="entry name" value="EP450I"/>
</dbReference>
<comment type="similarity">
    <text evidence="3 12">Belongs to the cytochrome P450 family.</text>
</comment>
<keyword evidence="5" id="KW-0812">Transmembrane</keyword>
<dbReference type="Gene3D" id="1.10.630.10">
    <property type="entry name" value="Cytochrome P450"/>
    <property type="match status" value="1"/>
</dbReference>
<dbReference type="InterPro" id="IPR017972">
    <property type="entry name" value="Cyt_P450_CS"/>
</dbReference>
<keyword evidence="13" id="KW-0732">Signal</keyword>
<name>A0AAP0ERZ4_9MAGN</name>
<keyword evidence="7" id="KW-1133">Transmembrane helix</keyword>
<feature type="chain" id="PRO_5042861308" description="Cytochrome P450" evidence="13">
    <location>
        <begin position="26"/>
        <end position="493"/>
    </location>
</feature>
<dbReference type="PANTHER" id="PTHR47944">
    <property type="entry name" value="CYTOCHROME P450 98A9"/>
    <property type="match status" value="1"/>
</dbReference>
<evidence type="ECO:0000256" key="11">
    <source>
        <dbReference type="PIRSR" id="PIRSR602401-1"/>
    </source>
</evidence>
<dbReference type="AlphaFoldDB" id="A0AAP0ERZ4"/>
<dbReference type="InterPro" id="IPR002401">
    <property type="entry name" value="Cyt_P450_E_grp-I"/>
</dbReference>
<dbReference type="Proteomes" id="UP001417504">
    <property type="component" value="Unassembled WGS sequence"/>
</dbReference>
<dbReference type="InterPro" id="IPR001128">
    <property type="entry name" value="Cyt_P450"/>
</dbReference>
<dbReference type="GO" id="GO:0016020">
    <property type="term" value="C:membrane"/>
    <property type="evidence" value="ECO:0007669"/>
    <property type="project" value="UniProtKB-SubCell"/>
</dbReference>
<dbReference type="PRINTS" id="PR00385">
    <property type="entry name" value="P450"/>
</dbReference>
<feature type="signal peptide" evidence="13">
    <location>
        <begin position="1"/>
        <end position="25"/>
    </location>
</feature>
<evidence type="ECO:0000256" key="9">
    <source>
        <dbReference type="ARBA" id="ARBA00023004"/>
    </source>
</evidence>
<dbReference type="GO" id="GO:0004497">
    <property type="term" value="F:monooxygenase activity"/>
    <property type="evidence" value="ECO:0007669"/>
    <property type="project" value="UniProtKB-KW"/>
</dbReference>
<comment type="caution">
    <text evidence="14">The sequence shown here is derived from an EMBL/GenBank/DDBJ whole genome shotgun (WGS) entry which is preliminary data.</text>
</comment>
<evidence type="ECO:0000256" key="5">
    <source>
        <dbReference type="ARBA" id="ARBA00022692"/>
    </source>
</evidence>